<name>A0A0A8B5P7_9ACTN</name>
<evidence type="ECO:0000259" key="8">
    <source>
        <dbReference type="Pfam" id="PF00892"/>
    </source>
</evidence>
<dbReference type="InterPro" id="IPR000620">
    <property type="entry name" value="EamA_dom"/>
</dbReference>
<gene>
    <name evidence="9" type="ORF">JI75_04910</name>
</gene>
<feature type="transmembrane region" description="Helical" evidence="7">
    <location>
        <begin position="142"/>
        <end position="163"/>
    </location>
</feature>
<dbReference type="Pfam" id="PF00892">
    <property type="entry name" value="EamA"/>
    <property type="match status" value="2"/>
</dbReference>
<organism evidence="9 10">
    <name type="scientific">Berryella intestinalis</name>
    <dbReference type="NCBI Taxonomy" id="1531429"/>
    <lineage>
        <taxon>Bacteria</taxon>
        <taxon>Bacillati</taxon>
        <taxon>Actinomycetota</taxon>
        <taxon>Coriobacteriia</taxon>
        <taxon>Eggerthellales</taxon>
        <taxon>Eggerthellaceae</taxon>
        <taxon>Berryella</taxon>
    </lineage>
</organism>
<protein>
    <recommendedName>
        <fullName evidence="8">EamA domain-containing protein</fullName>
    </recommendedName>
</protein>
<reference evidence="9 10" key="2">
    <citation type="journal article" date="2015" name="Genome Announc.">
        <title>Complete Genome Sequence of Coriobacteriaceae Strain 68-1-3, a Novel Mucus-Degrading Isolate from the Swine Intestinal Tract.</title>
        <authorList>
            <person name="Looft T."/>
            <person name="Bayles D.O."/>
            <person name="Alt D.P."/>
            <person name="Stanton T.B."/>
        </authorList>
    </citation>
    <scope>NUCLEOTIDE SEQUENCE [LARGE SCALE GENOMIC DNA]</scope>
    <source>
        <strain evidence="9 10">68-1-3</strain>
    </source>
</reference>
<dbReference type="InterPro" id="IPR051258">
    <property type="entry name" value="Diverse_Substrate_Transporter"/>
</dbReference>
<keyword evidence="4 7" id="KW-0812">Transmembrane</keyword>
<keyword evidence="10" id="KW-1185">Reference proteome</keyword>
<proteinExistence type="inferred from homology"/>
<evidence type="ECO:0000313" key="10">
    <source>
        <dbReference type="Proteomes" id="UP000031121"/>
    </source>
</evidence>
<keyword evidence="3" id="KW-1003">Cell membrane</keyword>
<accession>A0A0A8B5P7</accession>
<feature type="domain" description="EamA" evidence="8">
    <location>
        <begin position="9"/>
        <end position="134"/>
    </location>
</feature>
<feature type="transmembrane region" description="Helical" evidence="7">
    <location>
        <begin position="32"/>
        <end position="51"/>
    </location>
</feature>
<dbReference type="RefSeq" id="WP_039689173.1">
    <property type="nucleotide sequence ID" value="NZ_CP009302.1"/>
</dbReference>
<evidence type="ECO:0000256" key="3">
    <source>
        <dbReference type="ARBA" id="ARBA00022475"/>
    </source>
</evidence>
<sequence length="289" mass="29652">MKKDYLKYIAALLLFGTNGIVASGIGLPSYEIVLFRAGLGALFLVSAFCVLRTPQLLRDPRKLGLIALSGVSMGACWLFAYMGYSEAGVGLTSLLFALGPVVVMALSPLLFGDGLRKRTIIGFLAVLAGVVLANGGKLDSGAAIGIVHGICSALAYASMIILSKKAGDADGLESSTVQLVAAFATAAAGMALSGTGIQIPDSSDIAPALILGLVNTGIGSYLYFSAVTNLSAQSVAVCSYVEPVTAVVMAAMVLGESMVVVQWAGALLVIGGAVFCEVSKRFAFSPHFR</sequence>
<dbReference type="SUPFAM" id="SSF103481">
    <property type="entry name" value="Multidrug resistance efflux transporter EmrE"/>
    <property type="match status" value="2"/>
</dbReference>
<keyword evidence="6 7" id="KW-0472">Membrane</keyword>
<dbReference type="HOGENOM" id="CLU_033863_15_1_11"/>
<feature type="transmembrane region" description="Helical" evidence="7">
    <location>
        <begin position="175"/>
        <end position="199"/>
    </location>
</feature>
<dbReference type="Gene3D" id="1.10.3730.20">
    <property type="match status" value="1"/>
</dbReference>
<evidence type="ECO:0000256" key="2">
    <source>
        <dbReference type="ARBA" id="ARBA00007362"/>
    </source>
</evidence>
<evidence type="ECO:0000256" key="1">
    <source>
        <dbReference type="ARBA" id="ARBA00004651"/>
    </source>
</evidence>
<feature type="transmembrane region" description="Helical" evidence="7">
    <location>
        <begin position="90"/>
        <end position="112"/>
    </location>
</feature>
<evidence type="ECO:0000256" key="7">
    <source>
        <dbReference type="SAM" id="Phobius"/>
    </source>
</evidence>
<dbReference type="InterPro" id="IPR037185">
    <property type="entry name" value="EmrE-like"/>
</dbReference>
<dbReference type="PANTHER" id="PTHR42920">
    <property type="entry name" value="OS03G0707200 PROTEIN-RELATED"/>
    <property type="match status" value="1"/>
</dbReference>
<evidence type="ECO:0000256" key="6">
    <source>
        <dbReference type="ARBA" id="ARBA00023136"/>
    </source>
</evidence>
<feature type="transmembrane region" description="Helical" evidence="7">
    <location>
        <begin position="119"/>
        <end position="136"/>
    </location>
</feature>
<comment type="subcellular location">
    <subcellularLocation>
        <location evidence="1">Cell membrane</location>
        <topology evidence="1">Multi-pass membrane protein</topology>
    </subcellularLocation>
</comment>
<dbReference type="OrthoDB" id="9814238at2"/>
<dbReference type="Proteomes" id="UP000031121">
    <property type="component" value="Chromosome"/>
</dbReference>
<dbReference type="PANTHER" id="PTHR42920:SF5">
    <property type="entry name" value="EAMA DOMAIN-CONTAINING PROTEIN"/>
    <property type="match status" value="1"/>
</dbReference>
<feature type="transmembrane region" description="Helical" evidence="7">
    <location>
        <begin position="236"/>
        <end position="254"/>
    </location>
</feature>
<keyword evidence="5 7" id="KW-1133">Transmembrane helix</keyword>
<feature type="transmembrane region" description="Helical" evidence="7">
    <location>
        <begin position="205"/>
        <end position="224"/>
    </location>
</feature>
<reference evidence="10" key="1">
    <citation type="submission" date="2014-08" db="EMBL/GenBank/DDBJ databases">
        <title>Coriobacteriaceae sp. complete genome.</title>
        <authorList>
            <person name="Looft T."/>
            <person name="Bayles D.O."/>
            <person name="Stanton T.B."/>
        </authorList>
    </citation>
    <scope>NUCLEOTIDE SEQUENCE [LARGE SCALE GENOMIC DNA]</scope>
    <source>
        <strain evidence="10">68-1-3</strain>
    </source>
</reference>
<dbReference type="KEGG" id="cbac:JI75_04910"/>
<evidence type="ECO:0000313" key="9">
    <source>
        <dbReference type="EMBL" id="AJC12108.1"/>
    </source>
</evidence>
<feature type="transmembrane region" description="Helical" evidence="7">
    <location>
        <begin position="63"/>
        <end position="84"/>
    </location>
</feature>
<evidence type="ECO:0000256" key="5">
    <source>
        <dbReference type="ARBA" id="ARBA00022989"/>
    </source>
</evidence>
<feature type="transmembrane region" description="Helical" evidence="7">
    <location>
        <begin position="260"/>
        <end position="279"/>
    </location>
</feature>
<dbReference type="GO" id="GO:0005886">
    <property type="term" value="C:plasma membrane"/>
    <property type="evidence" value="ECO:0007669"/>
    <property type="project" value="UniProtKB-SubCell"/>
</dbReference>
<evidence type="ECO:0000256" key="4">
    <source>
        <dbReference type="ARBA" id="ARBA00022692"/>
    </source>
</evidence>
<dbReference type="AlphaFoldDB" id="A0A0A8B5P7"/>
<comment type="similarity">
    <text evidence="2">Belongs to the EamA transporter family.</text>
</comment>
<dbReference type="EMBL" id="CP009302">
    <property type="protein sequence ID" value="AJC12108.1"/>
    <property type="molecule type" value="Genomic_DNA"/>
</dbReference>
<feature type="domain" description="EamA" evidence="8">
    <location>
        <begin position="144"/>
        <end position="275"/>
    </location>
</feature>